<dbReference type="EMBL" id="VNIQ01000005">
    <property type="protein sequence ID" value="TYQ03383.1"/>
    <property type="molecule type" value="Genomic_DNA"/>
</dbReference>
<dbReference type="GO" id="GO:0005737">
    <property type="term" value="C:cytoplasm"/>
    <property type="evidence" value="ECO:0007669"/>
    <property type="project" value="TreeGrafter"/>
</dbReference>
<sequence length="327" mass="33960">MTVLRSQYDVLLLDLDGTLYAGAHAIPGTQSALGQGSQALYYVTNNASRSPSDVSAHLTELGFDSVDDRVVTSSQTAARLLAERVAPGSAVLVVGTEALADEVTRVGLRPVREFAESPVAVVQGHSTATDWSILAEACLAIRAGALWVAANLDTTLPSERGLVLGNGSMVAALRAATKVEPLVAGKPAAPLMNDALLRSGCTKPLVVGDRLDTDIEGAHAVSIDSLLVLTGVSTPADVLRAPLEQHPTYIAATLDALNQPAALSKVGTDSKWTISTSGTALVVDGPMVGDETSLLRALAPVAWEHPAFETVEASDADVQRVVDSWLA</sequence>
<dbReference type="Pfam" id="PF13242">
    <property type="entry name" value="Hydrolase_like"/>
    <property type="match status" value="1"/>
</dbReference>
<dbReference type="Pfam" id="PF18407">
    <property type="entry name" value="GNAT_like"/>
    <property type="match status" value="1"/>
</dbReference>
<dbReference type="Gene3D" id="3.40.50.1000">
    <property type="entry name" value="HAD superfamily/HAD-like"/>
    <property type="match status" value="2"/>
</dbReference>
<comment type="caution">
    <text evidence="2">The sequence shown here is derived from an EMBL/GenBank/DDBJ whole genome shotgun (WGS) entry which is preliminary data.</text>
</comment>
<evidence type="ECO:0000313" key="2">
    <source>
        <dbReference type="EMBL" id="TYQ03383.1"/>
    </source>
</evidence>
<dbReference type="PROSITE" id="PS01228">
    <property type="entry name" value="COF_1"/>
    <property type="match status" value="1"/>
</dbReference>
<dbReference type="AlphaFoldDB" id="A0A652YNQ1"/>
<evidence type="ECO:0000259" key="1">
    <source>
        <dbReference type="Pfam" id="PF18407"/>
    </source>
</evidence>
<feature type="domain" description="GCN5-related N-acetyltransferase-like" evidence="1">
    <location>
        <begin position="271"/>
        <end position="325"/>
    </location>
</feature>
<dbReference type="InterPro" id="IPR006357">
    <property type="entry name" value="HAD-SF_hydro_IIA"/>
</dbReference>
<protein>
    <submittedName>
        <fullName evidence="2">HAD superfamily hydrolase (TIGR01450 family)</fullName>
    </submittedName>
</protein>
<dbReference type="PANTHER" id="PTHR19288:SF95">
    <property type="entry name" value="D-GLYCEROL 3-PHOSPHATE PHOSPHATASE"/>
    <property type="match status" value="1"/>
</dbReference>
<dbReference type="SUPFAM" id="SSF56784">
    <property type="entry name" value="HAD-like"/>
    <property type="match status" value="1"/>
</dbReference>
<name>A0A652YNQ1_NOCGL</name>
<accession>A0A652YNQ1</accession>
<organism evidence="2">
    <name type="scientific">Nocardia globerula</name>
    <dbReference type="NCBI Taxonomy" id="1818"/>
    <lineage>
        <taxon>Bacteria</taxon>
        <taxon>Bacillati</taxon>
        <taxon>Actinomycetota</taxon>
        <taxon>Actinomycetes</taxon>
        <taxon>Mycobacteriales</taxon>
        <taxon>Nocardiaceae</taxon>
        <taxon>Nocardia</taxon>
    </lineage>
</organism>
<keyword evidence="2" id="KW-0378">Hydrolase</keyword>
<dbReference type="InterPro" id="IPR041065">
    <property type="entry name" value="GNAT-like"/>
</dbReference>
<dbReference type="InterPro" id="IPR023214">
    <property type="entry name" value="HAD_sf"/>
</dbReference>
<dbReference type="GO" id="GO:0016791">
    <property type="term" value="F:phosphatase activity"/>
    <property type="evidence" value="ECO:0007669"/>
    <property type="project" value="TreeGrafter"/>
</dbReference>
<reference evidence="2" key="1">
    <citation type="submission" date="2019-07" db="EMBL/GenBank/DDBJ databases">
        <title>Genomic Encyclopedia of Type Strains, Phase IV (KMG-IV): sequencing the most valuable type-strain genomes for metagenomic binning, comparative biology and taxonomic classification.</title>
        <authorList>
            <person name="Goeker M."/>
        </authorList>
    </citation>
    <scope>NUCLEOTIDE SEQUENCE</scope>
    <source>
        <strain evidence="2">DSM 44596</strain>
    </source>
</reference>
<dbReference type="Pfam" id="PF13344">
    <property type="entry name" value="Hydrolase_6"/>
    <property type="match status" value="1"/>
</dbReference>
<dbReference type="InterPro" id="IPR036412">
    <property type="entry name" value="HAD-like_sf"/>
</dbReference>
<gene>
    <name evidence="2" type="ORF">FNL38_105539</name>
</gene>
<proteinExistence type="predicted"/>
<dbReference type="PANTHER" id="PTHR19288">
    <property type="entry name" value="4-NITROPHENYLPHOSPHATASE-RELATED"/>
    <property type="match status" value="1"/>
</dbReference>